<dbReference type="Proteomes" id="UP000587415">
    <property type="component" value="Unassembled WGS sequence"/>
</dbReference>
<dbReference type="AlphaFoldDB" id="A0A7X5YL18"/>
<organism evidence="2 3">
    <name type="scientific">Brevundimonas alba</name>
    <dbReference type="NCBI Taxonomy" id="74314"/>
    <lineage>
        <taxon>Bacteria</taxon>
        <taxon>Pseudomonadati</taxon>
        <taxon>Pseudomonadota</taxon>
        <taxon>Alphaproteobacteria</taxon>
        <taxon>Caulobacterales</taxon>
        <taxon>Caulobacteraceae</taxon>
        <taxon>Brevundimonas</taxon>
    </lineage>
</organism>
<comment type="caution">
    <text evidence="2">The sequence shown here is derived from an EMBL/GenBank/DDBJ whole genome shotgun (WGS) entry which is preliminary data.</text>
</comment>
<accession>A0A7X5YL18</accession>
<sequence>MRRSLALAFALLGLATAPALAQSAPDPVPIEEWSLEKVGAMGQAIYQQDVAAWVATDALLAHLAGAPPPPGTSGWIVVDEGETQRVRFVRQDQGSLKSAFDVLVREGRAGPVEVVADGALSAQEKASFLARQTAIANIGRLRCSQSFNTVVLDDSDSDGWLVWLLTATTDADIIPMGGHYRFRISADGSTVLRRDMLSNGCLNMPRQPTDDQGQPVALAVSQIVSQGPVETHVFLSLQNRMPIYVIAGDRIFEVNGPQIGKVDP</sequence>
<gene>
    <name evidence="2" type="ORF">GGQ87_002187</name>
</gene>
<feature type="signal peptide" evidence="1">
    <location>
        <begin position="1"/>
        <end position="21"/>
    </location>
</feature>
<reference evidence="2 3" key="1">
    <citation type="submission" date="2020-03" db="EMBL/GenBank/DDBJ databases">
        <title>Genomic Encyclopedia of Type Strains, Phase IV (KMG-IV): sequencing the most valuable type-strain genomes for metagenomic binning, comparative biology and taxonomic classification.</title>
        <authorList>
            <person name="Goeker M."/>
        </authorList>
    </citation>
    <scope>NUCLEOTIDE SEQUENCE [LARGE SCALE GENOMIC DNA]</scope>
    <source>
        <strain evidence="2 3">DSM 4736</strain>
    </source>
</reference>
<name>A0A7X5YL18_9CAUL</name>
<protein>
    <submittedName>
        <fullName evidence="2">Uncharacterized protein</fullName>
    </submittedName>
</protein>
<evidence type="ECO:0000256" key="1">
    <source>
        <dbReference type="SAM" id="SignalP"/>
    </source>
</evidence>
<dbReference type="EMBL" id="JAATJM010000002">
    <property type="protein sequence ID" value="NJC41892.1"/>
    <property type="molecule type" value="Genomic_DNA"/>
</dbReference>
<keyword evidence="1" id="KW-0732">Signal</keyword>
<feature type="chain" id="PRO_5031441871" evidence="1">
    <location>
        <begin position="22"/>
        <end position="264"/>
    </location>
</feature>
<dbReference type="RefSeq" id="WP_168047708.1">
    <property type="nucleotide sequence ID" value="NZ_JAATJM010000002.1"/>
</dbReference>
<proteinExistence type="predicted"/>
<evidence type="ECO:0000313" key="2">
    <source>
        <dbReference type="EMBL" id="NJC41892.1"/>
    </source>
</evidence>
<keyword evidence="3" id="KW-1185">Reference proteome</keyword>
<evidence type="ECO:0000313" key="3">
    <source>
        <dbReference type="Proteomes" id="UP000587415"/>
    </source>
</evidence>